<accession>A0A9W4I1I8</accession>
<evidence type="ECO:0000313" key="2">
    <source>
        <dbReference type="EMBL" id="CAG8190329.1"/>
    </source>
</evidence>
<dbReference type="SUPFAM" id="SSF69065">
    <property type="entry name" value="RNase III domain-like"/>
    <property type="match status" value="1"/>
</dbReference>
<dbReference type="Gene3D" id="1.10.1520.10">
    <property type="entry name" value="Ribonuclease III domain"/>
    <property type="match status" value="1"/>
</dbReference>
<dbReference type="EMBL" id="CAJVNV010000414">
    <property type="protein sequence ID" value="CAG8190329.1"/>
    <property type="molecule type" value="Genomic_DNA"/>
</dbReference>
<sequence length="73" mass="7990">MDKFQNQIGYHFKSSNLLQEALHPAGTAPSQGNKRLALVGDSILSASLLDQWYNDEDNTGTFDLAPRACASIH</sequence>
<dbReference type="InterPro" id="IPR000999">
    <property type="entry name" value="RNase_III_dom"/>
</dbReference>
<evidence type="ECO:0000313" key="3">
    <source>
        <dbReference type="Proteomes" id="UP001153461"/>
    </source>
</evidence>
<evidence type="ECO:0000259" key="1">
    <source>
        <dbReference type="PROSITE" id="PS50142"/>
    </source>
</evidence>
<reference evidence="2" key="1">
    <citation type="submission" date="2021-07" db="EMBL/GenBank/DDBJ databases">
        <authorList>
            <person name="Branca A.L. A."/>
        </authorList>
    </citation>
    <scope>NUCLEOTIDE SEQUENCE</scope>
</reference>
<protein>
    <recommendedName>
        <fullName evidence="1">RNase III domain-containing protein</fullName>
    </recommendedName>
</protein>
<name>A0A9W4I1I8_PENNA</name>
<proteinExistence type="predicted"/>
<dbReference type="OrthoDB" id="30343at2759"/>
<organism evidence="2 3">
    <name type="scientific">Penicillium nalgiovense</name>
    <dbReference type="NCBI Taxonomy" id="60175"/>
    <lineage>
        <taxon>Eukaryota</taxon>
        <taxon>Fungi</taxon>
        <taxon>Dikarya</taxon>
        <taxon>Ascomycota</taxon>
        <taxon>Pezizomycotina</taxon>
        <taxon>Eurotiomycetes</taxon>
        <taxon>Eurotiomycetidae</taxon>
        <taxon>Eurotiales</taxon>
        <taxon>Aspergillaceae</taxon>
        <taxon>Penicillium</taxon>
    </lineage>
</organism>
<comment type="caution">
    <text evidence="2">The sequence shown here is derived from an EMBL/GenBank/DDBJ whole genome shotgun (WGS) entry which is preliminary data.</text>
</comment>
<dbReference type="GO" id="GO:0004525">
    <property type="term" value="F:ribonuclease III activity"/>
    <property type="evidence" value="ECO:0007669"/>
    <property type="project" value="InterPro"/>
</dbReference>
<gene>
    <name evidence="2" type="ORF">PNAL_LOCUS7195</name>
</gene>
<dbReference type="AlphaFoldDB" id="A0A9W4I1I8"/>
<feature type="domain" description="RNase III" evidence="1">
    <location>
        <begin position="1"/>
        <end position="45"/>
    </location>
</feature>
<dbReference type="PROSITE" id="PS50142">
    <property type="entry name" value="RNASE_3_2"/>
    <property type="match status" value="1"/>
</dbReference>
<dbReference type="InterPro" id="IPR036389">
    <property type="entry name" value="RNase_III_sf"/>
</dbReference>
<dbReference type="Proteomes" id="UP001153461">
    <property type="component" value="Unassembled WGS sequence"/>
</dbReference>
<dbReference type="GO" id="GO:0006396">
    <property type="term" value="P:RNA processing"/>
    <property type="evidence" value="ECO:0007669"/>
    <property type="project" value="InterPro"/>
</dbReference>